<reference evidence="12" key="1">
    <citation type="submission" date="2016-10" db="EMBL/GenBank/DDBJ databases">
        <authorList>
            <person name="Varghese N."/>
            <person name="Submissions S."/>
        </authorList>
    </citation>
    <scope>NUCLEOTIDE SEQUENCE [LARGE SCALE GENOMIC DNA]</scope>
    <source>
        <strain evidence="12">R-53102</strain>
    </source>
</reference>
<evidence type="ECO:0000256" key="5">
    <source>
        <dbReference type="ARBA" id="ARBA00022750"/>
    </source>
</evidence>
<dbReference type="UniPathway" id="UPA00665"/>
<keyword evidence="6 9" id="KW-0378">Hydrolase</keyword>
<dbReference type="HAMAP" id="MF_00161">
    <property type="entry name" value="LspA"/>
    <property type="match status" value="1"/>
</dbReference>
<evidence type="ECO:0000256" key="1">
    <source>
        <dbReference type="ARBA" id="ARBA00006139"/>
    </source>
</evidence>
<comment type="caution">
    <text evidence="9">Lacks conserved residue(s) required for the propagation of feature annotation.</text>
</comment>
<sequence>MVKLVAYSKKYMKLVYLIISLLIVVADQTLKGFVAHNFSIGEIRPVLANVISLTYIQNNGAAWNILTGQMWLFYIISVIAILICLYYIFQRRNQSKLMKLGLAIVLGGIIGNLIDRIHLKYVIDMIQLDFINFNIFNIADSAITVGIVLVFIYLLFLDESEKEHGKKL</sequence>
<keyword evidence="2 9" id="KW-1003">Cell membrane</keyword>
<evidence type="ECO:0000313" key="12">
    <source>
        <dbReference type="Proteomes" id="UP000199599"/>
    </source>
</evidence>
<evidence type="ECO:0000313" key="11">
    <source>
        <dbReference type="EMBL" id="SFD29064.1"/>
    </source>
</evidence>
<dbReference type="NCBIfam" id="TIGR00077">
    <property type="entry name" value="lspA"/>
    <property type="match status" value="1"/>
</dbReference>
<name>A0A1I1R3V3_9LACO</name>
<evidence type="ECO:0000256" key="10">
    <source>
        <dbReference type="RuleBase" id="RU004181"/>
    </source>
</evidence>
<dbReference type="EMBL" id="FOMN01000001">
    <property type="protein sequence ID" value="SFD29064.1"/>
    <property type="molecule type" value="Genomic_DNA"/>
</dbReference>
<dbReference type="GO" id="GO:0005886">
    <property type="term" value="C:plasma membrane"/>
    <property type="evidence" value="ECO:0007669"/>
    <property type="project" value="UniProtKB-SubCell"/>
</dbReference>
<evidence type="ECO:0000256" key="6">
    <source>
        <dbReference type="ARBA" id="ARBA00022801"/>
    </source>
</evidence>
<evidence type="ECO:0000256" key="3">
    <source>
        <dbReference type="ARBA" id="ARBA00022670"/>
    </source>
</evidence>
<evidence type="ECO:0000256" key="4">
    <source>
        <dbReference type="ARBA" id="ARBA00022692"/>
    </source>
</evidence>
<keyword evidence="4 9" id="KW-0812">Transmembrane</keyword>
<feature type="active site" evidence="9">
    <location>
        <position position="140"/>
    </location>
</feature>
<dbReference type="Pfam" id="PF01252">
    <property type="entry name" value="Peptidase_A8"/>
    <property type="match status" value="1"/>
</dbReference>
<dbReference type="PANTHER" id="PTHR33695">
    <property type="entry name" value="LIPOPROTEIN SIGNAL PEPTIDASE"/>
    <property type="match status" value="1"/>
</dbReference>
<dbReference type="STRING" id="1505723.SAMN04487792_0129"/>
<keyword evidence="5 9" id="KW-0064">Aspartyl protease</keyword>
<dbReference type="Proteomes" id="UP000199599">
    <property type="component" value="Unassembled WGS sequence"/>
</dbReference>
<dbReference type="InterPro" id="IPR001872">
    <property type="entry name" value="Peptidase_A8"/>
</dbReference>
<comment type="function">
    <text evidence="9">This protein specifically catalyzes the removal of signal peptides from prolipoproteins.</text>
</comment>
<organism evidence="11 12">
    <name type="scientific">Lactobacillus bombicola</name>
    <dbReference type="NCBI Taxonomy" id="1505723"/>
    <lineage>
        <taxon>Bacteria</taxon>
        <taxon>Bacillati</taxon>
        <taxon>Bacillota</taxon>
        <taxon>Bacilli</taxon>
        <taxon>Lactobacillales</taxon>
        <taxon>Lactobacillaceae</taxon>
        <taxon>Lactobacillus</taxon>
    </lineage>
</organism>
<comment type="subcellular location">
    <subcellularLocation>
        <location evidence="9">Cell membrane</location>
        <topology evidence="9">Multi-pass membrane protein</topology>
    </subcellularLocation>
</comment>
<keyword evidence="7 9" id="KW-1133">Transmembrane helix</keyword>
<gene>
    <name evidence="9" type="primary">lspA</name>
    <name evidence="11" type="ORF">SAMN04487792_0129</name>
</gene>
<evidence type="ECO:0000256" key="9">
    <source>
        <dbReference type="HAMAP-Rule" id="MF_00161"/>
    </source>
</evidence>
<evidence type="ECO:0000256" key="7">
    <source>
        <dbReference type="ARBA" id="ARBA00022989"/>
    </source>
</evidence>
<comment type="pathway">
    <text evidence="9">Protein modification; lipoprotein biosynthesis (signal peptide cleavage).</text>
</comment>
<proteinExistence type="inferred from homology"/>
<dbReference type="GO" id="GO:0004190">
    <property type="term" value="F:aspartic-type endopeptidase activity"/>
    <property type="evidence" value="ECO:0007669"/>
    <property type="project" value="UniProtKB-UniRule"/>
</dbReference>
<comment type="catalytic activity">
    <reaction evidence="9">
        <text>Release of signal peptides from bacterial membrane prolipoproteins. Hydrolyzes -Xaa-Yaa-Zaa-|-(S,diacylglyceryl)Cys-, in which Xaa is hydrophobic (preferably Leu), and Yaa (Ala or Ser) and Zaa (Gly or Ala) have small, neutral side chains.</text>
        <dbReference type="EC" id="3.4.23.36"/>
    </reaction>
</comment>
<evidence type="ECO:0000256" key="2">
    <source>
        <dbReference type="ARBA" id="ARBA00022475"/>
    </source>
</evidence>
<evidence type="ECO:0000256" key="8">
    <source>
        <dbReference type="ARBA" id="ARBA00023136"/>
    </source>
</evidence>
<keyword evidence="8 9" id="KW-0472">Membrane</keyword>
<dbReference type="EC" id="3.4.23.36" evidence="9"/>
<dbReference type="PANTHER" id="PTHR33695:SF1">
    <property type="entry name" value="LIPOPROTEIN SIGNAL PEPTIDASE"/>
    <property type="match status" value="1"/>
</dbReference>
<dbReference type="PRINTS" id="PR00781">
    <property type="entry name" value="LIPOSIGPTASE"/>
</dbReference>
<feature type="transmembrane region" description="Helical" evidence="9">
    <location>
        <begin position="71"/>
        <end position="89"/>
    </location>
</feature>
<protein>
    <recommendedName>
        <fullName evidence="9">Lipoprotein signal peptidase</fullName>
        <ecNumber evidence="9">3.4.23.36</ecNumber>
    </recommendedName>
    <alternativeName>
        <fullName evidence="9">Prolipoprotein signal peptidase</fullName>
    </alternativeName>
    <alternativeName>
        <fullName evidence="9">Signal peptidase II</fullName>
        <shortName evidence="9">SPase II</shortName>
    </alternativeName>
</protein>
<comment type="similarity">
    <text evidence="1 9 10">Belongs to the peptidase A8 family.</text>
</comment>
<feature type="active site" evidence="9">
    <location>
        <position position="124"/>
    </location>
</feature>
<feature type="transmembrane region" description="Helical" evidence="9">
    <location>
        <begin position="135"/>
        <end position="157"/>
    </location>
</feature>
<dbReference type="AlphaFoldDB" id="A0A1I1R3V3"/>
<accession>A0A1I1R3V3</accession>
<dbReference type="GO" id="GO:0006508">
    <property type="term" value="P:proteolysis"/>
    <property type="evidence" value="ECO:0007669"/>
    <property type="project" value="UniProtKB-KW"/>
</dbReference>
<keyword evidence="3 9" id="KW-0645">Protease</keyword>